<reference evidence="1" key="1">
    <citation type="journal article" date="2020" name="Microorganisms">
        <title>Reliable Identification of Environmental Pseudomonas Isolates Using the rpoD Gene.</title>
        <authorList>
            <consortium name="The Broad Institute Genome Sequencing Platform"/>
            <person name="Girard L."/>
            <person name="Lood C."/>
            <person name="Rokni-Zadeh H."/>
            <person name="van Noort V."/>
            <person name="Lavigne R."/>
            <person name="De Mot R."/>
        </authorList>
    </citation>
    <scope>NUCLEOTIDE SEQUENCE</scope>
    <source>
        <strain evidence="1">BW13M1</strain>
    </source>
</reference>
<name>A0A923JYI8_9PSED</name>
<reference evidence="1" key="2">
    <citation type="submission" date="2020-07" db="EMBL/GenBank/DDBJ databases">
        <authorList>
            <person name="Lood C."/>
            <person name="Girard L."/>
        </authorList>
    </citation>
    <scope>NUCLEOTIDE SEQUENCE</scope>
    <source>
        <strain evidence="1">BW13M1</strain>
    </source>
</reference>
<accession>A0A923JYI8</accession>
<evidence type="ECO:0000313" key="1">
    <source>
        <dbReference type="EMBL" id="MBC3444489.1"/>
    </source>
</evidence>
<dbReference type="EMBL" id="JABWRJ010000002">
    <property type="protein sequence ID" value="MBC3444489.1"/>
    <property type="molecule type" value="Genomic_DNA"/>
</dbReference>
<gene>
    <name evidence="1" type="ORF">HU751_01815</name>
</gene>
<organism evidence="1">
    <name type="scientific">Pseudomonas peradeniyensis</name>
    <dbReference type="NCBI Taxonomy" id="2745488"/>
    <lineage>
        <taxon>Bacteria</taxon>
        <taxon>Pseudomonadati</taxon>
        <taxon>Pseudomonadota</taxon>
        <taxon>Gammaproteobacteria</taxon>
        <taxon>Pseudomonadales</taxon>
        <taxon>Pseudomonadaceae</taxon>
        <taxon>Pseudomonas</taxon>
    </lineage>
</organism>
<dbReference type="RefSeq" id="WP_186731909.1">
    <property type="nucleotide sequence ID" value="NZ_JABWRJ020000002.1"/>
</dbReference>
<protein>
    <submittedName>
        <fullName evidence="1">Uncharacterized protein</fullName>
    </submittedName>
</protein>
<comment type="caution">
    <text evidence="1">The sequence shown here is derived from an EMBL/GenBank/DDBJ whole genome shotgun (WGS) entry which is preliminary data.</text>
</comment>
<sequence>MEISLITDDVINIDKTSGVAKINFVLIDEEDFQLVASNPLPKESLDLSLSLNKPDNISDQETINLFHATDIKKLTDHIDNRNSYKLTKEQNKYILQLNDSTQFIFHEITSPSKTQIILTHIKTKDSKTFELSWNKNFSPPRLETIKKEFPQIDDIHYITSFSWATHESDEQWVTEVSKHRHSRSPNSIDTKTKIEHRVATTSDSLSIVHEHITSTVHFESGRTKKIESQEENTDKGLDVEFFYGKEPAKSKESITSISLKFKSEHQDRLEASPVKDGNIIESNDTLTNPRDFFSNTTTTNTYRVF</sequence>
<proteinExistence type="predicted"/>
<dbReference type="AlphaFoldDB" id="A0A923JYI8"/>